<comment type="caution">
    <text evidence="1">The sequence shown here is derived from an EMBL/GenBank/DDBJ whole genome shotgun (WGS) entry which is preliminary data.</text>
</comment>
<keyword evidence="2" id="KW-1185">Reference proteome</keyword>
<protein>
    <submittedName>
        <fullName evidence="1">Uncharacterized protein</fullName>
    </submittedName>
</protein>
<accession>A0ABS6A1D1</accession>
<evidence type="ECO:0000313" key="2">
    <source>
        <dbReference type="Proteomes" id="UP000755654"/>
    </source>
</evidence>
<dbReference type="Proteomes" id="UP000755654">
    <property type="component" value="Unassembled WGS sequence"/>
</dbReference>
<evidence type="ECO:0000313" key="1">
    <source>
        <dbReference type="EMBL" id="MBU2761158.1"/>
    </source>
</evidence>
<dbReference type="RefSeq" id="WP_215884685.1">
    <property type="nucleotide sequence ID" value="NZ_JAAOMP010000151.1"/>
</dbReference>
<reference evidence="1 2" key="1">
    <citation type="journal article" date="2021" name="ISME J.">
        <title>Genomic evolution of the class Acidithiobacillia: deep-branching Proteobacteria living in extreme acidic conditions.</title>
        <authorList>
            <person name="Moya-Beltran A."/>
            <person name="Beard S."/>
            <person name="Rojas-Villalobos C."/>
            <person name="Issotta F."/>
            <person name="Gallardo Y."/>
            <person name="Ulloa R."/>
            <person name="Giaveno A."/>
            <person name="Degli Esposti M."/>
            <person name="Johnson D.B."/>
            <person name="Quatrini R."/>
        </authorList>
    </citation>
    <scope>NUCLEOTIDE SEQUENCE [LARGE SCALE GENOMIC DNA]</scope>
    <source>
        <strain evidence="1 2">RW2</strain>
    </source>
</reference>
<sequence length="328" mass="36489">MSESNVSLWFDSPRTWVIPVLGMKDGALADAAQIGGPEAVWTFGARYPEDVPALMEGQVGDWVVETEDGHRHLFTDAVFREQFSPNGIELISLHDKMKERAHDHRILAGYQEGEAYYRDLAAAQNLLEFSDACLQLAERNAWPSLAPEARPVIPVKTDADAARASAERREKIMDGVEKMRKAFAGELPLTVWITKTVRQEFPVDMVQKVMRAISDHGGESGGNVVFDSVGRHRDTALDAILRSGSEYTMGIPIEDSLSQKQWESRGIRASSRMVDLTREILAPLEMAAIRQANPGEVVALPFNQDGFFDEKVNEAQRNPHLSRGQGDF</sequence>
<dbReference type="EMBL" id="JAAOMP010000151">
    <property type="protein sequence ID" value="MBU2761158.1"/>
    <property type="molecule type" value="Genomic_DNA"/>
</dbReference>
<name>A0ABS6A1D1_9PROT</name>
<organism evidence="1 2">
    <name type="scientific">Acidithiobacillus sulfurivorans</name>
    <dbReference type="NCBI Taxonomy" id="1958756"/>
    <lineage>
        <taxon>Bacteria</taxon>
        <taxon>Pseudomonadati</taxon>
        <taxon>Pseudomonadota</taxon>
        <taxon>Acidithiobacillia</taxon>
        <taxon>Acidithiobacillales</taxon>
        <taxon>Acidithiobacillaceae</taxon>
        <taxon>Acidithiobacillus</taxon>
    </lineage>
</organism>
<proteinExistence type="predicted"/>
<gene>
    <name evidence="1" type="ORF">HAP95_13550</name>
</gene>